<dbReference type="KEGG" id="slom:PXH66_05625"/>
<dbReference type="Pfam" id="PF03929">
    <property type="entry name" value="PepSY_TM"/>
    <property type="match status" value="1"/>
</dbReference>
<dbReference type="EMBL" id="CP119075">
    <property type="protein sequence ID" value="WED66324.1"/>
    <property type="molecule type" value="Genomic_DNA"/>
</dbReference>
<dbReference type="Proteomes" id="UP001218638">
    <property type="component" value="Chromosome"/>
</dbReference>
<dbReference type="AlphaFoldDB" id="A0AAF0CQQ1"/>
<protein>
    <submittedName>
        <fullName evidence="2">PepSY domain-containing protein</fullName>
    </submittedName>
</protein>
<evidence type="ECO:0000256" key="1">
    <source>
        <dbReference type="SAM" id="Phobius"/>
    </source>
</evidence>
<accession>A0AAF0CQQ1</accession>
<keyword evidence="1" id="KW-1133">Transmembrane helix</keyword>
<feature type="transmembrane region" description="Helical" evidence="1">
    <location>
        <begin position="26"/>
        <end position="44"/>
    </location>
</feature>
<keyword evidence="3" id="KW-1185">Reference proteome</keyword>
<proteinExistence type="predicted"/>
<keyword evidence="1" id="KW-0472">Membrane</keyword>
<evidence type="ECO:0000313" key="3">
    <source>
        <dbReference type="Proteomes" id="UP001218638"/>
    </source>
</evidence>
<feature type="transmembrane region" description="Helical" evidence="1">
    <location>
        <begin position="226"/>
        <end position="250"/>
    </location>
</feature>
<evidence type="ECO:0000313" key="2">
    <source>
        <dbReference type="EMBL" id="WED66324.1"/>
    </source>
</evidence>
<dbReference type="RefSeq" id="WP_330927875.1">
    <property type="nucleotide sequence ID" value="NZ_CP119075.1"/>
</dbReference>
<sequence>MSADSTNPKPPRRARRPGWWPWHQRLGLGFAVVFLGVIVTGIALNHTEGLDLDGRAVPGQWLYDWYDLSPEGEPVAFDANGWAVSWDGLLTWNDHVLGASGPLRGAAKFSASEVLLLSDHLWVITPAGDVIERLRGASLPPGKPRRLGRTVGPRPVVIETSDGIYHANLSFAEWTPMVTRQAVVWADPVTLSVAGRDTVQQAHRGRGLSWYRVILDLHSGRFFGSVGVWVVDASAVALAFLTLTGTWYALRIKRP</sequence>
<dbReference type="InterPro" id="IPR005625">
    <property type="entry name" value="PepSY-ass_TM"/>
</dbReference>
<gene>
    <name evidence="2" type="ORF">PXH66_05625</name>
</gene>
<name>A0AAF0CQQ1_9BACT</name>
<keyword evidence="1" id="KW-0812">Transmembrane</keyword>
<reference evidence="2" key="1">
    <citation type="submission" date="2023-03" db="EMBL/GenBank/DDBJ databases">
        <title>Lomoglobus Profundus gen. nov., sp. nov., a novel member of the phylum Verrucomicrobia, isolated from deep-marine sediment of South China Sea.</title>
        <authorList>
            <person name="Ahmad T."/>
            <person name="Ishaq S.E."/>
            <person name="Wang F."/>
        </authorList>
    </citation>
    <scope>NUCLEOTIDE SEQUENCE</scope>
    <source>
        <strain evidence="2">LMO-M01</strain>
    </source>
</reference>
<organism evidence="2 3">
    <name type="scientific">Synoicihabitans lomoniglobus</name>
    <dbReference type="NCBI Taxonomy" id="2909285"/>
    <lineage>
        <taxon>Bacteria</taxon>
        <taxon>Pseudomonadati</taxon>
        <taxon>Verrucomicrobiota</taxon>
        <taxon>Opitutia</taxon>
        <taxon>Opitutales</taxon>
        <taxon>Opitutaceae</taxon>
        <taxon>Synoicihabitans</taxon>
    </lineage>
</organism>